<feature type="region of interest" description="Disordered" evidence="8">
    <location>
        <begin position="1287"/>
        <end position="1306"/>
    </location>
</feature>
<dbReference type="GO" id="GO:0015074">
    <property type="term" value="P:DNA integration"/>
    <property type="evidence" value="ECO:0007669"/>
    <property type="project" value="InterPro"/>
</dbReference>
<dbReference type="Gene3D" id="2.40.70.10">
    <property type="entry name" value="Acid Proteases"/>
    <property type="match status" value="1"/>
</dbReference>
<dbReference type="GO" id="GO:0003964">
    <property type="term" value="F:RNA-directed DNA polymerase activity"/>
    <property type="evidence" value="ECO:0007669"/>
    <property type="project" value="UniProtKB-KW"/>
</dbReference>
<dbReference type="Pfam" id="PF00078">
    <property type="entry name" value="RVT_1"/>
    <property type="match status" value="1"/>
</dbReference>
<keyword evidence="2" id="KW-0808">Transferase</keyword>
<sequence length="1377" mass="155926">MSIGKIAEFKVQSDDWKLYVERLEQYFLVNKIPVELQVPTLITVMGAESYELLVNLCTPEKPKNKTFTQITDIMEKHLQPKPSELAERYKFRNRKQKEGETISEYTAVLKKMTKTCEFGSWLEESLRDQLVCGITNETIRQRLFAESKLDFGKAYKLAISMEAAEKDAAEVVRQGGSASETAAAATSVTCQAMSAAKSSRWRSGPAPAARGARDGSGVAREATAQPAWRRGPRAPPAPAPAQLGERAQRQCRVCGAGHDAATCKFSRYVCRVCNRVGHLRRVCPNLARHFNVDIDQTKEENSNESMGSDEVIFIDVCKLTAIECKPVYLELNVNGKNIKMECDTGSAISCISRECYMRLFKNLCLKPCQLTLRYYTGELVKPLGVILPTVKYKDLSKTLELFVVENGKTVLLGRQWMAELKIQLPIVNYECNNVAMYKNDVFDFHTFSTKYSEVFADGLGRFTGGKVSVHVREGARPVFMRARPLAYALREPVERALAQLQRDGILSPVERSDWATPIVPIVKKDGNIRICADYKLTLNKVIEVDRYPLPRVEELLLRLRGGKHFSKIDLSQAYAQFELDDTKKYTVINTHKGLFMYNRLVYGLSSSPGIFQRRLEQLFADIPQVGVFLDDIIITGSNKESHMRNLCKVFDRLKKYGLRVKKEKCVFFAESVNYLGHTISEDGVHTCPDKVKAIIKTPAPTNVTELRAFIGMVMYYGKFVKNVSTVLAPLYNLLRAGVQYSWSKECQDAFSKVKYLLTSSEVLMHYTPELPIILTTDASSVGIGAVISHATSNGERPVAYASRSLTQAERAYSQIDREALAIVFGIRKFHQYLYGRKFILRTDHKPLTYIFGDKAGIPVMAASRLQRWAVLLAGYNYDIEYVASSKNCADALSRLPCTEVNYLGAQNENTYVNFVEDFLPITSKDVKEATASDKILCRILTYTQSGWPLTCSDELIQPYFRRRNELYTECGCLMWGYRMVIPFSLQNKVLKQLHSSHMGIVKTKSLARSYVWWPNIDSAVEAMCKHCETCAVEADAPRRAPIQPWPYHTRPWSRLHIDFLGPYKGLTFLVLIDSTSKWVEVFEMNRTNASNVIKVLRSTFARFGLPEELVSDQGPPFTSTEFKKFLKNNGIKQNFSPVYHPSSNGAAENAVKLCKRAIKKAYRDKVDIDTALQTFLLAYRNTVHSTTGETPAMLLQRRTLRSRLDLLRTDRVVEDRVRAAQRRQVEYAGGTSRNFREGDSVWAREYGSGDKWMKGTVQGVDSCRRYSIAADNGQLHKRHIDQMRRRSRFSDVTCPEEHDERQQGEENVVELLSKGSGKVVPETLIVNTNKEAENVNQGDQADVPSEHPSPNVLSPSVPPVSRYSRRTRKPVERFRIE</sequence>
<dbReference type="InterPro" id="IPR001584">
    <property type="entry name" value="Integrase_cat-core"/>
</dbReference>
<dbReference type="GeneID" id="126912200"/>
<dbReference type="InterPro" id="IPR043128">
    <property type="entry name" value="Rev_trsase/Diguanyl_cyclase"/>
</dbReference>
<dbReference type="OrthoDB" id="10058156at2759"/>
<evidence type="ECO:0000256" key="5">
    <source>
        <dbReference type="ARBA" id="ARBA00022759"/>
    </source>
</evidence>
<evidence type="ECO:0000256" key="4">
    <source>
        <dbReference type="ARBA" id="ARBA00022722"/>
    </source>
</evidence>
<dbReference type="SUPFAM" id="SSF53098">
    <property type="entry name" value="Ribonuclease H-like"/>
    <property type="match status" value="1"/>
</dbReference>
<evidence type="ECO:0000259" key="9">
    <source>
        <dbReference type="PROSITE" id="PS50994"/>
    </source>
</evidence>
<name>A0A9R0E4N2_SPOFR</name>
<evidence type="ECO:0000313" key="11">
    <source>
        <dbReference type="RefSeq" id="XP_050559181.1"/>
    </source>
</evidence>
<dbReference type="Gene3D" id="3.30.70.270">
    <property type="match status" value="2"/>
</dbReference>
<feature type="compositionally biased region" description="Low complexity" evidence="8">
    <location>
        <begin position="201"/>
        <end position="210"/>
    </location>
</feature>
<dbReference type="PANTHER" id="PTHR37984:SF5">
    <property type="entry name" value="PROTEIN NYNRIN-LIKE"/>
    <property type="match status" value="1"/>
</dbReference>
<feature type="compositionally biased region" description="Basic and acidic residues" evidence="8">
    <location>
        <begin position="1295"/>
        <end position="1304"/>
    </location>
</feature>
<keyword evidence="6" id="KW-0378">Hydrolase</keyword>
<dbReference type="CDD" id="cd09274">
    <property type="entry name" value="RNase_HI_RT_Ty3"/>
    <property type="match status" value="1"/>
</dbReference>
<dbReference type="InterPro" id="IPR050951">
    <property type="entry name" value="Retrovirus_Pol_polyprotein"/>
</dbReference>
<dbReference type="InterPro" id="IPR000477">
    <property type="entry name" value="RT_dom"/>
</dbReference>
<evidence type="ECO:0000256" key="3">
    <source>
        <dbReference type="ARBA" id="ARBA00022695"/>
    </source>
</evidence>
<dbReference type="EC" id="2.7.7.49" evidence="1"/>
<dbReference type="InterPro" id="IPR021109">
    <property type="entry name" value="Peptidase_aspartic_dom_sf"/>
</dbReference>
<dbReference type="GO" id="GO:0004519">
    <property type="term" value="F:endonuclease activity"/>
    <property type="evidence" value="ECO:0007669"/>
    <property type="project" value="UniProtKB-KW"/>
</dbReference>
<dbReference type="Pfam" id="PF17921">
    <property type="entry name" value="Integrase_H2C2"/>
    <property type="match status" value="1"/>
</dbReference>
<dbReference type="GO" id="GO:0016787">
    <property type="term" value="F:hydrolase activity"/>
    <property type="evidence" value="ECO:0007669"/>
    <property type="project" value="UniProtKB-KW"/>
</dbReference>
<dbReference type="GO" id="GO:0003676">
    <property type="term" value="F:nucleic acid binding"/>
    <property type="evidence" value="ECO:0007669"/>
    <property type="project" value="InterPro"/>
</dbReference>
<dbReference type="FunFam" id="3.30.420.10:FF:000063">
    <property type="entry name" value="Retrovirus-related Pol polyprotein from transposon 297-like Protein"/>
    <property type="match status" value="1"/>
</dbReference>
<dbReference type="PROSITE" id="PS50994">
    <property type="entry name" value="INTEGRASE"/>
    <property type="match status" value="1"/>
</dbReference>
<dbReference type="RefSeq" id="XP_050559181.1">
    <property type="nucleotide sequence ID" value="XM_050703224.1"/>
</dbReference>
<accession>A0A9R0E4N2</accession>
<dbReference type="CDD" id="cd01647">
    <property type="entry name" value="RT_LTR"/>
    <property type="match status" value="1"/>
</dbReference>
<feature type="compositionally biased region" description="Low complexity" evidence="8">
    <location>
        <begin position="1348"/>
        <end position="1362"/>
    </location>
</feature>
<dbReference type="Pfam" id="PF00665">
    <property type="entry name" value="rve"/>
    <property type="match status" value="1"/>
</dbReference>
<evidence type="ECO:0000256" key="8">
    <source>
        <dbReference type="SAM" id="MobiDB-lite"/>
    </source>
</evidence>
<evidence type="ECO:0000256" key="2">
    <source>
        <dbReference type="ARBA" id="ARBA00022679"/>
    </source>
</evidence>
<keyword evidence="5" id="KW-0255">Endonuclease</keyword>
<protein>
    <recommendedName>
        <fullName evidence="1">RNA-directed DNA polymerase</fullName>
        <ecNumber evidence="1">2.7.7.49</ecNumber>
    </recommendedName>
</protein>
<evidence type="ECO:0000256" key="6">
    <source>
        <dbReference type="ARBA" id="ARBA00022801"/>
    </source>
</evidence>
<keyword evidence="7" id="KW-0695">RNA-directed DNA polymerase</keyword>
<dbReference type="FunFam" id="3.30.70.270:FF:000020">
    <property type="entry name" value="Transposon Tf2-6 polyprotein-like Protein"/>
    <property type="match status" value="1"/>
</dbReference>
<gene>
    <name evidence="11" type="primary">LOC126912200</name>
</gene>
<dbReference type="PANTHER" id="PTHR37984">
    <property type="entry name" value="PROTEIN CBG26694"/>
    <property type="match status" value="1"/>
</dbReference>
<dbReference type="InterPro" id="IPR041588">
    <property type="entry name" value="Integrase_H2C2"/>
</dbReference>
<dbReference type="GO" id="GO:0042575">
    <property type="term" value="C:DNA polymerase complex"/>
    <property type="evidence" value="ECO:0007669"/>
    <property type="project" value="UniProtKB-ARBA"/>
</dbReference>
<dbReference type="Gene3D" id="4.10.60.10">
    <property type="entry name" value="Zinc finger, CCHC-type"/>
    <property type="match status" value="1"/>
</dbReference>
<evidence type="ECO:0000256" key="7">
    <source>
        <dbReference type="ARBA" id="ARBA00022918"/>
    </source>
</evidence>
<evidence type="ECO:0000313" key="10">
    <source>
        <dbReference type="Proteomes" id="UP000829999"/>
    </source>
</evidence>
<feature type="region of interest" description="Disordered" evidence="8">
    <location>
        <begin position="1326"/>
        <end position="1377"/>
    </location>
</feature>
<dbReference type="Gene3D" id="3.30.420.10">
    <property type="entry name" value="Ribonuclease H-like superfamily/Ribonuclease H"/>
    <property type="match status" value="1"/>
</dbReference>
<dbReference type="InterPro" id="IPR012337">
    <property type="entry name" value="RNaseH-like_sf"/>
</dbReference>
<feature type="domain" description="Integrase catalytic" evidence="9">
    <location>
        <begin position="1047"/>
        <end position="1199"/>
    </location>
</feature>
<evidence type="ECO:0000256" key="1">
    <source>
        <dbReference type="ARBA" id="ARBA00012493"/>
    </source>
</evidence>
<dbReference type="Pfam" id="PF17917">
    <property type="entry name" value="RT_RNaseH"/>
    <property type="match status" value="1"/>
</dbReference>
<dbReference type="Gene3D" id="3.10.10.10">
    <property type="entry name" value="HIV Type 1 Reverse Transcriptase, subunit A, domain 1"/>
    <property type="match status" value="1"/>
</dbReference>
<dbReference type="SUPFAM" id="SSF56672">
    <property type="entry name" value="DNA/RNA polymerases"/>
    <property type="match status" value="1"/>
</dbReference>
<feature type="region of interest" description="Disordered" evidence="8">
    <location>
        <begin position="196"/>
        <end position="242"/>
    </location>
</feature>
<dbReference type="Proteomes" id="UP000829999">
    <property type="component" value="Chromosome 23"/>
</dbReference>
<proteinExistence type="predicted"/>
<feature type="compositionally biased region" description="Polar residues" evidence="8">
    <location>
        <begin position="1326"/>
        <end position="1339"/>
    </location>
</feature>
<dbReference type="InterPro" id="IPR036397">
    <property type="entry name" value="RNaseH_sf"/>
</dbReference>
<keyword evidence="10" id="KW-1185">Reference proteome</keyword>
<dbReference type="SUPFAM" id="SSF50630">
    <property type="entry name" value="Acid proteases"/>
    <property type="match status" value="1"/>
</dbReference>
<keyword evidence="3" id="KW-0548">Nucleotidyltransferase</keyword>
<dbReference type="InterPro" id="IPR041373">
    <property type="entry name" value="RT_RNaseH"/>
</dbReference>
<dbReference type="FunFam" id="1.10.340.70:FF:000003">
    <property type="entry name" value="Protein CBG25708"/>
    <property type="match status" value="1"/>
</dbReference>
<organism evidence="10 11">
    <name type="scientific">Spodoptera frugiperda</name>
    <name type="common">Fall armyworm</name>
    <dbReference type="NCBI Taxonomy" id="7108"/>
    <lineage>
        <taxon>Eukaryota</taxon>
        <taxon>Metazoa</taxon>
        <taxon>Ecdysozoa</taxon>
        <taxon>Arthropoda</taxon>
        <taxon>Hexapoda</taxon>
        <taxon>Insecta</taxon>
        <taxon>Pterygota</taxon>
        <taxon>Neoptera</taxon>
        <taxon>Endopterygota</taxon>
        <taxon>Lepidoptera</taxon>
        <taxon>Glossata</taxon>
        <taxon>Ditrysia</taxon>
        <taxon>Noctuoidea</taxon>
        <taxon>Noctuidae</taxon>
        <taxon>Amphipyrinae</taxon>
        <taxon>Spodoptera</taxon>
    </lineage>
</organism>
<reference evidence="11" key="1">
    <citation type="submission" date="2025-08" db="UniProtKB">
        <authorList>
            <consortium name="RefSeq"/>
        </authorList>
    </citation>
    <scope>IDENTIFICATION</scope>
    <source>
        <tissue evidence="11">Whole larval tissue</tissue>
    </source>
</reference>
<dbReference type="InterPro" id="IPR043502">
    <property type="entry name" value="DNA/RNA_pol_sf"/>
</dbReference>
<keyword evidence="4" id="KW-0540">Nuclease</keyword>
<dbReference type="Gene3D" id="1.10.340.70">
    <property type="match status" value="1"/>
</dbReference>